<dbReference type="RefSeq" id="WP_016441835.1">
    <property type="nucleotide sequence ID" value="NZ_KE150262.1"/>
</dbReference>
<reference evidence="2 3" key="1">
    <citation type="submission" date="2013-05" db="EMBL/GenBank/DDBJ databases">
        <title>The Genome Sequence of Actinobaculum schaalii FB123-CNA2.</title>
        <authorList>
            <consortium name="The Broad Institute Genomics Platform"/>
            <person name="Earl A."/>
            <person name="Ward D."/>
            <person name="Feldgarden M."/>
            <person name="Gevers D."/>
            <person name="Saerens B."/>
            <person name="Vaneechoutte M."/>
            <person name="Walker B."/>
            <person name="Young S."/>
            <person name="Zeng Q."/>
            <person name="Gargeya S."/>
            <person name="Fitzgerald M."/>
            <person name="Haas B."/>
            <person name="Abouelleil A."/>
            <person name="Allen A.W."/>
            <person name="Alvarado L."/>
            <person name="Arachchi H.M."/>
            <person name="Berlin A.M."/>
            <person name="Chapman S.B."/>
            <person name="Gainer-Dewar J."/>
            <person name="Goldberg J."/>
            <person name="Griggs A."/>
            <person name="Gujja S."/>
            <person name="Hansen M."/>
            <person name="Howarth C."/>
            <person name="Imamovic A."/>
            <person name="Ireland A."/>
            <person name="Larimer J."/>
            <person name="McCowan C."/>
            <person name="Murphy C."/>
            <person name="Pearson M."/>
            <person name="Poon T.W."/>
            <person name="Priest M."/>
            <person name="Roberts A."/>
            <person name="Saif S."/>
            <person name="Shea T."/>
            <person name="Sisk P."/>
            <person name="Sykes S."/>
            <person name="Wortman J."/>
            <person name="Nusbaum C."/>
            <person name="Birren B."/>
        </authorList>
    </citation>
    <scope>NUCLEOTIDE SEQUENCE [LARGE SCALE GENOMIC DNA]</scope>
    <source>
        <strain evidence="2 3">FB123-CNA-2</strain>
    </source>
</reference>
<keyword evidence="1" id="KW-0472">Membrane</keyword>
<keyword evidence="1" id="KW-0812">Transmembrane</keyword>
<comment type="caution">
    <text evidence="2">The sequence shown here is derived from an EMBL/GenBank/DDBJ whole genome shotgun (WGS) entry which is preliminary data.</text>
</comment>
<keyword evidence="3" id="KW-1185">Reference proteome</keyword>
<dbReference type="AlphaFoldDB" id="S2VPC8"/>
<evidence type="ECO:0008006" key="4">
    <source>
        <dbReference type="Google" id="ProtNLM"/>
    </source>
</evidence>
<feature type="transmembrane region" description="Helical" evidence="1">
    <location>
        <begin position="248"/>
        <end position="267"/>
    </location>
</feature>
<name>S2VPC8_9ACTO</name>
<gene>
    <name evidence="2" type="ORF">HMPREF9237_00188</name>
</gene>
<evidence type="ECO:0000256" key="1">
    <source>
        <dbReference type="SAM" id="Phobius"/>
    </source>
</evidence>
<feature type="transmembrane region" description="Helical" evidence="1">
    <location>
        <begin position="149"/>
        <end position="165"/>
    </location>
</feature>
<evidence type="ECO:0000313" key="2">
    <source>
        <dbReference type="EMBL" id="EPD28661.1"/>
    </source>
</evidence>
<sequence length="479" mass="49561">MAGELEGIRGARPVDIAIPVCVHCAGRRGEFELASSLSLTALIPEVLRLLAPDFAAPSWTVRTATGRRLDPSLPAADQLSPGICLFIDGPAPPTPPRSDPILSCISHSTLTERGELAPATIRICATGTAAVAGLGLAGCSALAPLPHALALPVLASLALVFLGLARMNWTHARRREGPSASARAQLVVVAPLAASGWAGAACGWRAAPLVLPEAETGVGLRGIAAGIVLLLIALLARVVVPVPGSRSMLLPWALALLAWGGSALLDARLAEPAALVIVVALVCTARLIAPLVLRLSAPPPEIPATGIAESPAEHSTENWARILALRALGCEAGAVFVIAALLPLAYRPDILSAATCCTAVTVLGLRALSMRADAAFVLRLVFFLLLFMELCVLAMRNPATYAAPGLLACLVAPALVSIPALFLGYGSHREASETLESTEDRGRGERSEAQLLLTRRVEIAEQALTALLGVGIVIAVSPW</sequence>
<dbReference type="EMBL" id="AGWM01000002">
    <property type="protein sequence ID" value="EPD28661.1"/>
    <property type="molecule type" value="Genomic_DNA"/>
</dbReference>
<accession>S2VPC8</accession>
<feature type="transmembrane region" description="Helical" evidence="1">
    <location>
        <begin position="323"/>
        <end position="344"/>
    </location>
</feature>
<feature type="transmembrane region" description="Helical" evidence="1">
    <location>
        <begin position="350"/>
        <end position="369"/>
    </location>
</feature>
<feature type="transmembrane region" description="Helical" evidence="1">
    <location>
        <begin position="218"/>
        <end position="236"/>
    </location>
</feature>
<dbReference type="HOGENOM" id="CLU_569424_0_0_11"/>
<dbReference type="OrthoDB" id="3265973at2"/>
<feature type="transmembrane region" description="Helical" evidence="1">
    <location>
        <begin position="376"/>
        <end position="395"/>
    </location>
</feature>
<dbReference type="Proteomes" id="UP000014393">
    <property type="component" value="Unassembled WGS sequence"/>
</dbReference>
<feature type="transmembrane region" description="Helical" evidence="1">
    <location>
        <begin position="186"/>
        <end position="206"/>
    </location>
</feature>
<evidence type="ECO:0000313" key="3">
    <source>
        <dbReference type="Proteomes" id="UP000014393"/>
    </source>
</evidence>
<dbReference type="PATRIC" id="fig|883067.3.peg.187"/>
<feature type="transmembrane region" description="Helical" evidence="1">
    <location>
        <begin position="273"/>
        <end position="293"/>
    </location>
</feature>
<keyword evidence="1" id="KW-1133">Transmembrane helix</keyword>
<protein>
    <recommendedName>
        <fullName evidence="4">Type VII secretion integral membrane protein EccD</fullName>
    </recommendedName>
</protein>
<organism evidence="2 3">
    <name type="scientific">Actinotignum schaalii FB123-CNA-2</name>
    <dbReference type="NCBI Taxonomy" id="883067"/>
    <lineage>
        <taxon>Bacteria</taxon>
        <taxon>Bacillati</taxon>
        <taxon>Actinomycetota</taxon>
        <taxon>Actinomycetes</taxon>
        <taxon>Actinomycetales</taxon>
        <taxon>Actinomycetaceae</taxon>
        <taxon>Actinotignum</taxon>
    </lineage>
</organism>
<feature type="transmembrane region" description="Helical" evidence="1">
    <location>
        <begin position="401"/>
        <end position="425"/>
    </location>
</feature>
<proteinExistence type="predicted"/>